<proteinExistence type="predicted"/>
<evidence type="ECO:0000256" key="1">
    <source>
        <dbReference type="ARBA" id="ARBA00023015"/>
    </source>
</evidence>
<dbReference type="Pfam" id="PF00440">
    <property type="entry name" value="TetR_N"/>
    <property type="match status" value="1"/>
</dbReference>
<dbReference type="PROSITE" id="PS50977">
    <property type="entry name" value="HTH_TETR_2"/>
    <property type="match status" value="1"/>
</dbReference>
<dbReference type="Proteomes" id="UP000283644">
    <property type="component" value="Unassembled WGS sequence"/>
</dbReference>
<evidence type="ECO:0000313" key="7">
    <source>
        <dbReference type="Proteomes" id="UP000283644"/>
    </source>
</evidence>
<dbReference type="EMBL" id="QXGH01000017">
    <property type="protein sequence ID" value="RHW26461.1"/>
    <property type="molecule type" value="Genomic_DNA"/>
</dbReference>
<dbReference type="InterPro" id="IPR050109">
    <property type="entry name" value="HTH-type_TetR-like_transc_reg"/>
</dbReference>
<evidence type="ECO:0000256" key="4">
    <source>
        <dbReference type="PROSITE-ProRule" id="PRU00335"/>
    </source>
</evidence>
<sequence length="194" mass="20274">MARPKTHTPEVRERLVARALEVARDEGIGALALRSLAESAGTSTTAVYALFGSKDALQAAVLASAFNDFAAAQEAIPATDDPVMDIAWTGASYIQWAVDHPRLYEAMFGETASRIASTPELDAAGARAFACVHDAVRRAQASGAFRPADEATVVTSLWAQVHGLASLMIAGQLPAGADPAAAAFATIDGWRAQH</sequence>
<dbReference type="PANTHER" id="PTHR30055:SF234">
    <property type="entry name" value="HTH-TYPE TRANSCRIPTIONAL REGULATOR BETI"/>
    <property type="match status" value="1"/>
</dbReference>
<evidence type="ECO:0000256" key="3">
    <source>
        <dbReference type="ARBA" id="ARBA00023163"/>
    </source>
</evidence>
<protein>
    <submittedName>
        <fullName evidence="6">TetR/AcrR family transcriptional regulator</fullName>
    </submittedName>
</protein>
<accession>A0A417Y1K7</accession>
<reference evidence="6 7" key="1">
    <citation type="submission" date="2018-09" db="EMBL/GenBank/DDBJ databases">
        <title>Genome sequencing of Nocardioides immobilis CCTCC AB 2017083 for comparison to Nocardioides silvaticus.</title>
        <authorList>
            <person name="Li C."/>
            <person name="Wang G."/>
        </authorList>
    </citation>
    <scope>NUCLEOTIDE SEQUENCE [LARGE SCALE GENOMIC DNA]</scope>
    <source>
        <strain evidence="6 7">CCTCC AB 2017083</strain>
    </source>
</reference>
<dbReference type="InterPro" id="IPR009057">
    <property type="entry name" value="Homeodomain-like_sf"/>
</dbReference>
<dbReference type="InterPro" id="IPR001647">
    <property type="entry name" value="HTH_TetR"/>
</dbReference>
<evidence type="ECO:0000256" key="2">
    <source>
        <dbReference type="ARBA" id="ARBA00023125"/>
    </source>
</evidence>
<keyword evidence="7" id="KW-1185">Reference proteome</keyword>
<gene>
    <name evidence="6" type="ORF">D0Z08_14110</name>
</gene>
<comment type="caution">
    <text evidence="6">The sequence shown here is derived from an EMBL/GenBank/DDBJ whole genome shotgun (WGS) entry which is preliminary data.</text>
</comment>
<dbReference type="SUPFAM" id="SSF46689">
    <property type="entry name" value="Homeodomain-like"/>
    <property type="match status" value="1"/>
</dbReference>
<name>A0A417Y1K7_9ACTN</name>
<keyword evidence="3" id="KW-0804">Transcription</keyword>
<organism evidence="6 7">
    <name type="scientific">Nocardioides immobilis</name>
    <dbReference type="NCBI Taxonomy" id="2049295"/>
    <lineage>
        <taxon>Bacteria</taxon>
        <taxon>Bacillati</taxon>
        <taxon>Actinomycetota</taxon>
        <taxon>Actinomycetes</taxon>
        <taxon>Propionibacteriales</taxon>
        <taxon>Nocardioidaceae</taxon>
        <taxon>Nocardioides</taxon>
    </lineage>
</organism>
<dbReference type="AlphaFoldDB" id="A0A417Y1K7"/>
<dbReference type="InterPro" id="IPR025996">
    <property type="entry name" value="MT1864/Rv1816-like_C"/>
</dbReference>
<dbReference type="SUPFAM" id="SSF48498">
    <property type="entry name" value="Tetracyclin repressor-like, C-terminal domain"/>
    <property type="match status" value="1"/>
</dbReference>
<dbReference type="GO" id="GO:0003700">
    <property type="term" value="F:DNA-binding transcription factor activity"/>
    <property type="evidence" value="ECO:0007669"/>
    <property type="project" value="TreeGrafter"/>
</dbReference>
<keyword evidence="2 4" id="KW-0238">DNA-binding</keyword>
<dbReference type="GO" id="GO:0000976">
    <property type="term" value="F:transcription cis-regulatory region binding"/>
    <property type="evidence" value="ECO:0007669"/>
    <property type="project" value="TreeGrafter"/>
</dbReference>
<keyword evidence="1" id="KW-0805">Transcription regulation</keyword>
<dbReference type="InterPro" id="IPR036271">
    <property type="entry name" value="Tet_transcr_reg_TetR-rel_C_sf"/>
</dbReference>
<feature type="DNA-binding region" description="H-T-H motif" evidence="4">
    <location>
        <begin position="32"/>
        <end position="51"/>
    </location>
</feature>
<dbReference type="OrthoDB" id="4709966at2"/>
<evidence type="ECO:0000313" key="6">
    <source>
        <dbReference type="EMBL" id="RHW26461.1"/>
    </source>
</evidence>
<evidence type="ECO:0000259" key="5">
    <source>
        <dbReference type="PROSITE" id="PS50977"/>
    </source>
</evidence>
<dbReference type="Pfam" id="PF13305">
    <property type="entry name" value="TetR_C_33"/>
    <property type="match status" value="1"/>
</dbReference>
<dbReference type="Gene3D" id="1.10.357.10">
    <property type="entry name" value="Tetracycline Repressor, domain 2"/>
    <property type="match status" value="1"/>
</dbReference>
<dbReference type="PANTHER" id="PTHR30055">
    <property type="entry name" value="HTH-TYPE TRANSCRIPTIONAL REGULATOR RUTR"/>
    <property type="match status" value="1"/>
</dbReference>
<feature type="domain" description="HTH tetR-type" evidence="5">
    <location>
        <begin position="9"/>
        <end position="69"/>
    </location>
</feature>
<dbReference type="RefSeq" id="WP_118925874.1">
    <property type="nucleotide sequence ID" value="NZ_QXGH01000017.1"/>
</dbReference>